<keyword evidence="2" id="KW-1185">Reference proteome</keyword>
<proteinExistence type="predicted"/>
<reference evidence="1" key="2">
    <citation type="submission" date="2020-09" db="EMBL/GenBank/DDBJ databases">
        <authorList>
            <person name="Sun Q."/>
            <person name="Zhou Y."/>
        </authorList>
    </citation>
    <scope>NUCLEOTIDE SEQUENCE</scope>
    <source>
        <strain evidence="1">CGMCC 4.7430</strain>
    </source>
</reference>
<name>A0A918AFG7_9ACTN</name>
<reference evidence="1" key="1">
    <citation type="journal article" date="2014" name="Int. J. Syst. Evol. Microbiol.">
        <title>Complete genome sequence of Corynebacterium casei LMG S-19264T (=DSM 44701T), isolated from a smear-ripened cheese.</title>
        <authorList>
            <consortium name="US DOE Joint Genome Institute (JGI-PGF)"/>
            <person name="Walter F."/>
            <person name="Albersmeier A."/>
            <person name="Kalinowski J."/>
            <person name="Ruckert C."/>
        </authorList>
    </citation>
    <scope>NUCLEOTIDE SEQUENCE</scope>
    <source>
        <strain evidence="1">CGMCC 4.7430</strain>
    </source>
</reference>
<dbReference type="Proteomes" id="UP000660745">
    <property type="component" value="Unassembled WGS sequence"/>
</dbReference>
<comment type="caution">
    <text evidence="1">The sequence shown here is derived from an EMBL/GenBank/DDBJ whole genome shotgun (WGS) entry which is preliminary data.</text>
</comment>
<gene>
    <name evidence="1" type="ORF">GCM10012278_90810</name>
</gene>
<protein>
    <submittedName>
        <fullName evidence="1">Uncharacterized protein</fullName>
    </submittedName>
</protein>
<evidence type="ECO:0000313" key="1">
    <source>
        <dbReference type="EMBL" id="GGP18474.1"/>
    </source>
</evidence>
<evidence type="ECO:0000313" key="2">
    <source>
        <dbReference type="Proteomes" id="UP000660745"/>
    </source>
</evidence>
<accession>A0A918AFG7</accession>
<dbReference type="AlphaFoldDB" id="A0A918AFG7"/>
<dbReference type="EMBL" id="BMNK01000030">
    <property type="protein sequence ID" value="GGP18474.1"/>
    <property type="molecule type" value="Genomic_DNA"/>
</dbReference>
<sequence>MEECLVHRVRLDRYLHLLVCSEALPFAGRSWSTSGGGDLAFGLLNAATSENRRGPLSDECFYRFLHLWEYIEHCVRALGKVCLPGP</sequence>
<organism evidence="1 2">
    <name type="scientific">Nonomuraea glycinis</name>
    <dbReference type="NCBI Taxonomy" id="2047744"/>
    <lineage>
        <taxon>Bacteria</taxon>
        <taxon>Bacillati</taxon>
        <taxon>Actinomycetota</taxon>
        <taxon>Actinomycetes</taxon>
        <taxon>Streptosporangiales</taxon>
        <taxon>Streptosporangiaceae</taxon>
        <taxon>Nonomuraea</taxon>
    </lineage>
</organism>